<protein>
    <recommendedName>
        <fullName evidence="3">Lipoprotein</fullName>
    </recommendedName>
</protein>
<name>A0A286A0E2_9SPHI</name>
<keyword evidence="2" id="KW-1185">Reference proteome</keyword>
<dbReference type="PROSITE" id="PS51257">
    <property type="entry name" value="PROKAR_LIPOPROTEIN"/>
    <property type="match status" value="1"/>
</dbReference>
<proteinExistence type="predicted"/>
<accession>A0A286A0E2</accession>
<dbReference type="RefSeq" id="WP_097132069.1">
    <property type="nucleotide sequence ID" value="NZ_OCMT01000002.1"/>
</dbReference>
<dbReference type="Proteomes" id="UP000219281">
    <property type="component" value="Unassembled WGS sequence"/>
</dbReference>
<organism evidence="1 2">
    <name type="scientific">Pedobacter xixiisoli</name>
    <dbReference type="NCBI Taxonomy" id="1476464"/>
    <lineage>
        <taxon>Bacteria</taxon>
        <taxon>Pseudomonadati</taxon>
        <taxon>Bacteroidota</taxon>
        <taxon>Sphingobacteriia</taxon>
        <taxon>Sphingobacteriales</taxon>
        <taxon>Sphingobacteriaceae</taxon>
        <taxon>Pedobacter</taxon>
    </lineage>
</organism>
<evidence type="ECO:0000313" key="2">
    <source>
        <dbReference type="Proteomes" id="UP000219281"/>
    </source>
</evidence>
<dbReference type="OrthoDB" id="9922355at2"/>
<sequence length="151" mass="16716">MSTKRKTSLYLVCFYALFLITSCVNSKKNKVTFQAQNKESQAEVSVLYRTETSLSIQLTCVSKAKGIDIKEVNLVCLNPNPIGNNVKVLDTADSKPVQVYNGEYNGNKIRVVLPYGNLEKTSRDLILNVVSASKANLELKLAKSKVVKQEA</sequence>
<reference evidence="2" key="1">
    <citation type="submission" date="2017-09" db="EMBL/GenBank/DDBJ databases">
        <authorList>
            <person name="Varghese N."/>
            <person name="Submissions S."/>
        </authorList>
    </citation>
    <scope>NUCLEOTIDE SEQUENCE [LARGE SCALE GENOMIC DNA]</scope>
    <source>
        <strain evidence="2">CGMCC 1.12803</strain>
    </source>
</reference>
<dbReference type="AlphaFoldDB" id="A0A286A0E2"/>
<dbReference type="EMBL" id="OCMT01000002">
    <property type="protein sequence ID" value="SOD15373.1"/>
    <property type="molecule type" value="Genomic_DNA"/>
</dbReference>
<evidence type="ECO:0000313" key="1">
    <source>
        <dbReference type="EMBL" id="SOD15373.1"/>
    </source>
</evidence>
<gene>
    <name evidence="1" type="ORF">SAMN06297358_2365</name>
</gene>
<evidence type="ECO:0008006" key="3">
    <source>
        <dbReference type="Google" id="ProtNLM"/>
    </source>
</evidence>